<dbReference type="Pfam" id="PF14110">
    <property type="entry name" value="DUF4282"/>
    <property type="match status" value="1"/>
</dbReference>
<keyword evidence="1" id="KW-0812">Transmembrane</keyword>
<dbReference type="AlphaFoldDB" id="A0A6S6U160"/>
<evidence type="ECO:0000313" key="2">
    <source>
        <dbReference type="EMBL" id="CAA6822523.1"/>
    </source>
</evidence>
<proteinExistence type="predicted"/>
<protein>
    <recommendedName>
        <fullName evidence="3">DUF4282 domain-containing protein</fullName>
    </recommendedName>
</protein>
<feature type="transmembrane region" description="Helical" evidence="1">
    <location>
        <begin position="55"/>
        <end position="72"/>
    </location>
</feature>
<evidence type="ECO:0008006" key="3">
    <source>
        <dbReference type="Google" id="ProtNLM"/>
    </source>
</evidence>
<keyword evidence="1" id="KW-1133">Transmembrane helix</keyword>
<dbReference type="InterPro" id="IPR025557">
    <property type="entry name" value="DUF4282"/>
</dbReference>
<keyword evidence="1" id="KW-0472">Membrane</keyword>
<evidence type="ECO:0000256" key="1">
    <source>
        <dbReference type="SAM" id="Phobius"/>
    </source>
</evidence>
<feature type="transmembrane region" description="Helical" evidence="1">
    <location>
        <begin position="12"/>
        <end position="34"/>
    </location>
</feature>
<organism evidence="2">
    <name type="scientific">uncultured Sulfurovum sp</name>
    <dbReference type="NCBI Taxonomy" id="269237"/>
    <lineage>
        <taxon>Bacteria</taxon>
        <taxon>Pseudomonadati</taxon>
        <taxon>Campylobacterota</taxon>
        <taxon>Epsilonproteobacteria</taxon>
        <taxon>Campylobacterales</taxon>
        <taxon>Sulfurovaceae</taxon>
        <taxon>Sulfurovum</taxon>
        <taxon>environmental samples</taxon>
    </lineage>
</organism>
<accession>A0A6S6U160</accession>
<reference evidence="2" key="1">
    <citation type="submission" date="2020-01" db="EMBL/GenBank/DDBJ databases">
        <authorList>
            <person name="Meier V. D."/>
            <person name="Meier V D."/>
        </authorList>
    </citation>
    <scope>NUCLEOTIDE SEQUENCE</scope>
    <source>
        <strain evidence="2">HLG_WM_MAG_04</strain>
    </source>
</reference>
<sequence length="93" mass="11383">MDFFTFKSFISIEVLIIFYYLGAIIMPIIIWFALRRFSKKYHLSPNNIMNTKQKVILTLLFLIAFFFMQLFWRMLFEFLIAYMQIRDALLAQY</sequence>
<gene>
    <name evidence="2" type="ORF">HELGO_WM9683</name>
</gene>
<name>A0A6S6U160_9BACT</name>
<dbReference type="EMBL" id="CACVAX010000060">
    <property type="protein sequence ID" value="CAA6822523.1"/>
    <property type="molecule type" value="Genomic_DNA"/>
</dbReference>